<dbReference type="SUPFAM" id="SSF47323">
    <property type="entry name" value="Anticodon-binding domain of a subclass of class I aminoacyl-tRNA synthetases"/>
    <property type="match status" value="1"/>
</dbReference>
<feature type="short sequence motif" description="'KMSKS' region" evidence="9">
    <location>
        <begin position="729"/>
        <end position="733"/>
    </location>
</feature>
<gene>
    <name evidence="9" type="primary">leuS</name>
    <name evidence="14" type="ORF">SAMN04488018_104145</name>
</gene>
<dbReference type="Gene3D" id="3.40.50.620">
    <property type="entry name" value="HUPs"/>
    <property type="match status" value="3"/>
</dbReference>
<evidence type="ECO:0000256" key="10">
    <source>
        <dbReference type="RuleBase" id="RU363035"/>
    </source>
</evidence>
<organism evidence="14 15">
    <name type="scientific">Myroides marinus</name>
    <dbReference type="NCBI Taxonomy" id="703342"/>
    <lineage>
        <taxon>Bacteria</taxon>
        <taxon>Pseudomonadati</taxon>
        <taxon>Bacteroidota</taxon>
        <taxon>Flavobacteriia</taxon>
        <taxon>Flavobacteriales</taxon>
        <taxon>Flavobacteriaceae</taxon>
        <taxon>Myroides</taxon>
    </lineage>
</organism>
<dbReference type="GO" id="GO:0005524">
    <property type="term" value="F:ATP binding"/>
    <property type="evidence" value="ECO:0007669"/>
    <property type="project" value="UniProtKB-UniRule"/>
</dbReference>
<dbReference type="Pfam" id="PF13603">
    <property type="entry name" value="tRNA-synt_1_2"/>
    <property type="match status" value="1"/>
</dbReference>
<comment type="catalytic activity">
    <reaction evidence="8 9">
        <text>tRNA(Leu) + L-leucine + ATP = L-leucyl-tRNA(Leu) + AMP + diphosphate</text>
        <dbReference type="Rhea" id="RHEA:11688"/>
        <dbReference type="Rhea" id="RHEA-COMP:9613"/>
        <dbReference type="Rhea" id="RHEA-COMP:9622"/>
        <dbReference type="ChEBI" id="CHEBI:30616"/>
        <dbReference type="ChEBI" id="CHEBI:33019"/>
        <dbReference type="ChEBI" id="CHEBI:57427"/>
        <dbReference type="ChEBI" id="CHEBI:78442"/>
        <dbReference type="ChEBI" id="CHEBI:78494"/>
        <dbReference type="ChEBI" id="CHEBI:456215"/>
        <dbReference type="EC" id="6.1.1.4"/>
    </reaction>
</comment>
<dbReference type="CDD" id="cd00812">
    <property type="entry name" value="LeuRS_core"/>
    <property type="match status" value="1"/>
</dbReference>
<evidence type="ECO:0000313" key="15">
    <source>
        <dbReference type="Proteomes" id="UP000183077"/>
    </source>
</evidence>
<evidence type="ECO:0000313" key="14">
    <source>
        <dbReference type="EMBL" id="SEI77349.1"/>
    </source>
</evidence>
<evidence type="ECO:0000256" key="1">
    <source>
        <dbReference type="ARBA" id="ARBA00005594"/>
    </source>
</evidence>
<comment type="subcellular location">
    <subcellularLocation>
        <location evidence="9">Cytoplasm</location>
    </subcellularLocation>
</comment>
<feature type="binding site" evidence="9">
    <location>
        <position position="732"/>
    </location>
    <ligand>
        <name>ATP</name>
        <dbReference type="ChEBI" id="CHEBI:30616"/>
    </ligand>
</feature>
<evidence type="ECO:0000256" key="3">
    <source>
        <dbReference type="ARBA" id="ARBA00022598"/>
    </source>
</evidence>
<dbReference type="InterPro" id="IPR009008">
    <property type="entry name" value="Val/Leu/Ile-tRNA-synth_edit"/>
</dbReference>
<dbReference type="InterPro" id="IPR002300">
    <property type="entry name" value="aa-tRNA-synth_Ia"/>
</dbReference>
<evidence type="ECO:0000259" key="12">
    <source>
        <dbReference type="Pfam" id="PF08264"/>
    </source>
</evidence>
<comment type="similarity">
    <text evidence="1 9 10">Belongs to the class-I aminoacyl-tRNA synthetase family.</text>
</comment>
<evidence type="ECO:0000256" key="2">
    <source>
        <dbReference type="ARBA" id="ARBA00022490"/>
    </source>
</evidence>
<feature type="domain" description="Methionyl/Valyl/Leucyl/Isoleucyl-tRNA synthetase anticodon-binding" evidence="12">
    <location>
        <begin position="804"/>
        <end position="918"/>
    </location>
</feature>
<dbReference type="GO" id="GO:0005829">
    <property type="term" value="C:cytosol"/>
    <property type="evidence" value="ECO:0007669"/>
    <property type="project" value="TreeGrafter"/>
</dbReference>
<evidence type="ECO:0000256" key="7">
    <source>
        <dbReference type="ARBA" id="ARBA00023146"/>
    </source>
</evidence>
<evidence type="ECO:0000256" key="4">
    <source>
        <dbReference type="ARBA" id="ARBA00022741"/>
    </source>
</evidence>
<dbReference type="HAMAP" id="MF_00049_B">
    <property type="entry name" value="Leu_tRNA_synth_B"/>
    <property type="match status" value="1"/>
</dbReference>
<accession>A0A1H6TBB3</accession>
<dbReference type="PANTHER" id="PTHR43740:SF2">
    <property type="entry name" value="LEUCINE--TRNA LIGASE, MITOCHONDRIAL"/>
    <property type="match status" value="1"/>
</dbReference>
<dbReference type="PROSITE" id="PS00178">
    <property type="entry name" value="AA_TRNA_LIGASE_I"/>
    <property type="match status" value="1"/>
</dbReference>
<dbReference type="FunFam" id="3.40.50.620:FF:000056">
    <property type="entry name" value="Leucine--tRNA ligase"/>
    <property type="match status" value="1"/>
</dbReference>
<dbReference type="Pfam" id="PF00133">
    <property type="entry name" value="tRNA-synt_1"/>
    <property type="match status" value="1"/>
</dbReference>
<dbReference type="Proteomes" id="UP000183077">
    <property type="component" value="Unassembled WGS sequence"/>
</dbReference>
<evidence type="ECO:0000259" key="11">
    <source>
        <dbReference type="Pfam" id="PF00133"/>
    </source>
</evidence>
<dbReference type="InterPro" id="IPR014729">
    <property type="entry name" value="Rossmann-like_a/b/a_fold"/>
</dbReference>
<keyword evidence="6 9" id="KW-0648">Protein biosynthesis</keyword>
<dbReference type="NCBIfam" id="TIGR00396">
    <property type="entry name" value="leuS_bact"/>
    <property type="match status" value="1"/>
</dbReference>
<dbReference type="Pfam" id="PF08264">
    <property type="entry name" value="Anticodon_1"/>
    <property type="match status" value="1"/>
</dbReference>
<feature type="domain" description="Leucyl-tRNA synthetase editing" evidence="13">
    <location>
        <begin position="294"/>
        <end position="472"/>
    </location>
</feature>
<comment type="caution">
    <text evidence="9">Lacks conserved residue(s) required for the propagation of feature annotation.</text>
</comment>
<name>A0A1H6TBB3_9FLAO</name>
<keyword evidence="5 9" id="KW-0067">ATP-binding</keyword>
<dbReference type="InterPro" id="IPR025709">
    <property type="entry name" value="Leu_tRNA-synth_edit"/>
</dbReference>
<dbReference type="CDD" id="cd07958">
    <property type="entry name" value="Anticodon_Ia_Leu_BEm"/>
    <property type="match status" value="1"/>
</dbReference>
<dbReference type="InterPro" id="IPR001412">
    <property type="entry name" value="aa-tRNA-synth_I_CS"/>
</dbReference>
<dbReference type="AlphaFoldDB" id="A0A1H6TBB3"/>
<dbReference type="PANTHER" id="PTHR43740">
    <property type="entry name" value="LEUCYL-TRNA SYNTHETASE"/>
    <property type="match status" value="1"/>
</dbReference>
<dbReference type="Gene3D" id="1.10.730.10">
    <property type="entry name" value="Isoleucyl-tRNA Synthetase, Domain 1"/>
    <property type="match status" value="2"/>
</dbReference>
<feature type="domain" description="Aminoacyl-tRNA synthetase class Ia" evidence="11">
    <location>
        <begin position="28"/>
        <end position="161"/>
    </location>
</feature>
<dbReference type="FunFam" id="1.10.730.10:FF:000011">
    <property type="entry name" value="Leucine--tRNA ligase chloroplastic/mitochondrial"/>
    <property type="match status" value="1"/>
</dbReference>
<keyword evidence="2 9" id="KW-0963">Cytoplasm</keyword>
<dbReference type="SUPFAM" id="SSF50677">
    <property type="entry name" value="ValRS/IleRS/LeuRS editing domain"/>
    <property type="match status" value="1"/>
</dbReference>
<dbReference type="InterPro" id="IPR009080">
    <property type="entry name" value="tRNAsynth_Ia_anticodon-bd"/>
</dbReference>
<evidence type="ECO:0000259" key="13">
    <source>
        <dbReference type="Pfam" id="PF13603"/>
    </source>
</evidence>
<evidence type="ECO:0000256" key="8">
    <source>
        <dbReference type="ARBA" id="ARBA00047469"/>
    </source>
</evidence>
<dbReference type="InterPro" id="IPR002302">
    <property type="entry name" value="Leu-tRNA-ligase"/>
</dbReference>
<dbReference type="EC" id="6.1.1.4" evidence="9"/>
<dbReference type="PRINTS" id="PR00985">
    <property type="entry name" value="TRNASYNTHLEU"/>
</dbReference>
<reference evidence="14 15" key="1">
    <citation type="submission" date="2016-10" db="EMBL/GenBank/DDBJ databases">
        <authorList>
            <person name="de Groot N.N."/>
        </authorList>
    </citation>
    <scope>NUCLEOTIDE SEQUENCE [LARGE SCALE GENOMIC DNA]</scope>
    <source>
        <strain evidence="14 15">DSM 23048</strain>
    </source>
</reference>
<dbReference type="InterPro" id="IPR013155">
    <property type="entry name" value="M/V/L/I-tRNA-synth_anticd-bd"/>
</dbReference>
<evidence type="ECO:0000256" key="9">
    <source>
        <dbReference type="HAMAP-Rule" id="MF_00049"/>
    </source>
</evidence>
<dbReference type="FunFam" id="3.40.50.620:FF:000060">
    <property type="entry name" value="Leucine--tRNA ligase"/>
    <property type="match status" value="1"/>
</dbReference>
<evidence type="ECO:0000256" key="6">
    <source>
        <dbReference type="ARBA" id="ARBA00022917"/>
    </source>
</evidence>
<dbReference type="SUPFAM" id="SSF52374">
    <property type="entry name" value="Nucleotidylyl transferase"/>
    <property type="match status" value="1"/>
</dbReference>
<proteinExistence type="inferred from homology"/>
<sequence>MRLNKNPSVQFDIYNNSMKYYPNEIEAKWQKFWKENQTFKTENDADKPKYYILDMFPYPSGAGLHVGHPLGYIASDIYTRFKRQKGFNVLHPQGYDSFGLPAEQYAIQTGQHPAVTTEANIARYREQLDKIGFSFDWSREVRTSNADYYKHTQWIFIQLFNAWYNKVSDKAESIDTLVAIFEKEGNANVQAVCDEAIEIFTAAQWNALSAEEKETILLKYRMTYLAETEVNWCPALGTVLANDEIKDGLSERGGHPVIRKKMKQWSMRISAYAERLLQGLEDIDWTESIKESQRNWIGKSVGASVVFNLKESDDTIEVFTTRPDTIFGVSFMTLAPEHDLVRKITTAEQKEAVEAYIDATSKRSERDRMADVKTISGVFTGAYAEHPFTKAPIEIWIGDYVLAGYGTGAVMAVPCGDTRDYAFAKHFNIEIKNIFDQDISEEAYAEKEGFLLVESDFLNGLGYKEATAKAIVELEKIGQGKGKTNYRLRDAVFSRQRYWGEPFPVYYVNNLPKMIDKKYLPIVLPEVEKYLPTEDGQPPLGNAAVWAWDTVNNKVVENDRIDGVTVFPLELNTMPGWAGSSWYWMRYMDPQNTEDIASPEALAYWQNVDLYIGGSEHATGHLLYSRFWNKFLKDFGVAPTEEPFKKLINQGMILGTSAFVYRIDGTNKFISKDMIKDEKVQQLYAYVGLVNSSSELDTEGFKAWRPDYANAEFILNANGKYIVGHEVEKMSKSYFNVVNPDDICEEYGADTLRLYEMFLGPLEQAKPWNTAGISGVAGFLKKLWRLYADDNGVVITNDEPTAEMYKSLHKTIKKVTEDIENFSFNTSVSQFMICVNELAQQKCNHRAILEPLAIVVSPYAPHIAEELWSMLGHTTSITYAEFPEFNASYLVESAKEYPVSFNGKMRFKIELPLDLTEEEIKAIILADERTVAQLQGREPKKVIIVPGKIINLVG</sequence>
<dbReference type="EMBL" id="FNYS01000004">
    <property type="protein sequence ID" value="SEI77349.1"/>
    <property type="molecule type" value="Genomic_DNA"/>
</dbReference>
<dbReference type="GO" id="GO:0004823">
    <property type="term" value="F:leucine-tRNA ligase activity"/>
    <property type="evidence" value="ECO:0007669"/>
    <property type="project" value="UniProtKB-UniRule"/>
</dbReference>
<keyword evidence="4 9" id="KW-0547">Nucleotide-binding</keyword>
<dbReference type="GO" id="GO:0002161">
    <property type="term" value="F:aminoacyl-tRNA deacylase activity"/>
    <property type="evidence" value="ECO:0007669"/>
    <property type="project" value="InterPro"/>
</dbReference>
<protein>
    <recommendedName>
        <fullName evidence="9">Leucine--tRNA ligase</fullName>
        <ecNumber evidence="9">6.1.1.4</ecNumber>
    </recommendedName>
    <alternativeName>
        <fullName evidence="9">Leucyl-tRNA synthetase</fullName>
        <shortName evidence="9">LeuRS</shortName>
    </alternativeName>
</protein>
<keyword evidence="3 9" id="KW-0436">Ligase</keyword>
<keyword evidence="7 9" id="KW-0030">Aminoacyl-tRNA synthetase</keyword>
<evidence type="ECO:0000256" key="5">
    <source>
        <dbReference type="ARBA" id="ARBA00022840"/>
    </source>
</evidence>
<dbReference type="GO" id="GO:0006429">
    <property type="term" value="P:leucyl-tRNA aminoacylation"/>
    <property type="evidence" value="ECO:0007669"/>
    <property type="project" value="UniProtKB-UniRule"/>
</dbReference>